<dbReference type="STRING" id="2718.CHUV0807_1054"/>
<comment type="caution">
    <text evidence="6">The sequence shown here is derived from an EMBL/GenBank/DDBJ whole genome shotgun (WGS) entry which is preliminary data.</text>
</comment>
<evidence type="ECO:0000259" key="5">
    <source>
        <dbReference type="PROSITE" id="PS51123"/>
    </source>
</evidence>
<comment type="subcellular location">
    <subcellularLocation>
        <location evidence="1">Cell outer membrane</location>
    </subcellularLocation>
</comment>
<evidence type="ECO:0000256" key="2">
    <source>
        <dbReference type="ARBA" id="ARBA00023136"/>
    </source>
</evidence>
<dbReference type="InterPro" id="IPR050330">
    <property type="entry name" value="Bact_OuterMem_StrucFunc"/>
</dbReference>
<dbReference type="PANTHER" id="PTHR30329">
    <property type="entry name" value="STATOR ELEMENT OF FLAGELLAR MOTOR COMPLEX"/>
    <property type="match status" value="1"/>
</dbReference>
<evidence type="ECO:0000256" key="3">
    <source>
        <dbReference type="ARBA" id="ARBA00023237"/>
    </source>
</evidence>
<sequence length="324" mass="35636">MRTRLHRFTRATPEKQEEKDMQKTLRTLKVVLIAALLGASAASSAQQGLSERWQTFGAPAPGSEAVNPGWAGAMFYRTGGGGGAANIYVNGEYLASLLPGGYRYAELCPYNQRLAAAYTGRDRAYGIKANAGEFYDLPQGHVSYFRVVDTGGGPTLQAVDRGTASAEISQLREQTHTLPRLEQNRNCSPELVQQYNIDVSALFKFDRSDYASILPEGKRQLQEIAAAAAQYRDATSVIYIDGYTDPEGKPAYNQRLSQRRAQTVKRVMIENGFPAASLKARGHGENDPVVTGCRKRNPRNASARAACDQPNRRVEIKLYGKNMH</sequence>
<reference evidence="6 7" key="1">
    <citation type="submission" date="2009-08" db="EMBL/GenBank/DDBJ databases">
        <authorList>
            <person name="Qin X."/>
            <person name="Bachman B."/>
            <person name="Battles P."/>
            <person name="Bell A."/>
            <person name="Bess C."/>
            <person name="Bickham C."/>
            <person name="Chaboub L."/>
            <person name="Chen D."/>
            <person name="Coyle M."/>
            <person name="Deiros D.R."/>
            <person name="Dinh H."/>
            <person name="Forbes L."/>
            <person name="Fowler G."/>
            <person name="Francisco L."/>
            <person name="Fu Q."/>
            <person name="Gubbala S."/>
            <person name="Hale W."/>
            <person name="Han Y."/>
            <person name="Hemphill L."/>
            <person name="Highlander S.K."/>
            <person name="Hirani K."/>
            <person name="Hogues M."/>
            <person name="Jackson L."/>
            <person name="Jakkamsetti A."/>
            <person name="Javaid M."/>
            <person name="Jiang H."/>
            <person name="Korchina V."/>
            <person name="Kovar C."/>
            <person name="Lara F."/>
            <person name="Lee S."/>
            <person name="Mata R."/>
            <person name="Mathew T."/>
            <person name="Moen C."/>
            <person name="Morales K."/>
            <person name="Munidasa M."/>
            <person name="Nazareth L."/>
            <person name="Ngo R."/>
            <person name="Nguyen L."/>
            <person name="Okwuonu G."/>
            <person name="Ongeri F."/>
            <person name="Patil S."/>
            <person name="Petrosino J."/>
            <person name="Pham C."/>
            <person name="Pham P."/>
            <person name="Pu L.-L."/>
            <person name="Puazo M."/>
            <person name="Raj R."/>
            <person name="Reid J."/>
            <person name="Rouhana J."/>
            <person name="Saada N."/>
            <person name="Shang Y."/>
            <person name="Simmons D."/>
            <person name="Thornton R."/>
            <person name="Warren J."/>
            <person name="Weissenberger G."/>
            <person name="Zhang J."/>
            <person name="Zhang L."/>
            <person name="Zhou C."/>
            <person name="Zhu D."/>
            <person name="Muzny D."/>
            <person name="Worley K."/>
            <person name="Gibbs R."/>
        </authorList>
    </citation>
    <scope>NUCLEOTIDE SEQUENCE [LARGE SCALE GENOMIC DNA]</scope>
    <source>
        <strain evidence="7">ATCC 15826 / DSM 8339 / NCTC 10426 / 6573</strain>
    </source>
</reference>
<dbReference type="InterPro" id="IPR036737">
    <property type="entry name" value="OmpA-like_sf"/>
</dbReference>
<keyword evidence="3" id="KW-0998">Cell outer membrane</keyword>
<dbReference type="AlphaFoldDB" id="C8NB86"/>
<proteinExistence type="predicted"/>
<dbReference type="EMBL" id="ACKY01000102">
    <property type="protein sequence ID" value="EEV88054.1"/>
    <property type="molecule type" value="Genomic_DNA"/>
</dbReference>
<evidence type="ECO:0000313" key="6">
    <source>
        <dbReference type="EMBL" id="EEV88054.1"/>
    </source>
</evidence>
<dbReference type="CDD" id="cd07185">
    <property type="entry name" value="OmpA_C-like"/>
    <property type="match status" value="1"/>
</dbReference>
<dbReference type="PROSITE" id="PS01068">
    <property type="entry name" value="OMPA_1"/>
    <property type="match status" value="1"/>
</dbReference>
<evidence type="ECO:0000256" key="1">
    <source>
        <dbReference type="ARBA" id="ARBA00004442"/>
    </source>
</evidence>
<dbReference type="Proteomes" id="UP000004870">
    <property type="component" value="Unassembled WGS sequence"/>
</dbReference>
<dbReference type="Pfam" id="PF00691">
    <property type="entry name" value="OmpA"/>
    <property type="match status" value="1"/>
</dbReference>
<organism evidence="6 7">
    <name type="scientific">Cardiobacterium hominis (strain ATCC 15826 / DSM 8339 / NCTC 10426 / 6573)</name>
    <dbReference type="NCBI Taxonomy" id="638300"/>
    <lineage>
        <taxon>Bacteria</taxon>
        <taxon>Pseudomonadati</taxon>
        <taxon>Pseudomonadota</taxon>
        <taxon>Gammaproteobacteria</taxon>
        <taxon>Cardiobacteriales</taxon>
        <taxon>Cardiobacteriaceae</taxon>
        <taxon>Cardiobacterium</taxon>
    </lineage>
</organism>
<gene>
    <name evidence="6" type="ORF">HMPREF0198_1764</name>
</gene>
<dbReference type="GO" id="GO:0009279">
    <property type="term" value="C:cell outer membrane"/>
    <property type="evidence" value="ECO:0007669"/>
    <property type="project" value="UniProtKB-SubCell"/>
</dbReference>
<dbReference type="PANTHER" id="PTHR30329:SF21">
    <property type="entry name" value="LIPOPROTEIN YIAD-RELATED"/>
    <property type="match status" value="1"/>
</dbReference>
<dbReference type="Gene3D" id="3.30.1330.60">
    <property type="entry name" value="OmpA-like domain"/>
    <property type="match status" value="1"/>
</dbReference>
<dbReference type="InterPro" id="IPR006690">
    <property type="entry name" value="OMPA-like_CS"/>
</dbReference>
<dbReference type="PROSITE" id="PS51123">
    <property type="entry name" value="OMPA_2"/>
    <property type="match status" value="1"/>
</dbReference>
<evidence type="ECO:0000256" key="4">
    <source>
        <dbReference type="PROSITE-ProRule" id="PRU00473"/>
    </source>
</evidence>
<accession>C8NB86</accession>
<dbReference type="SUPFAM" id="SSF103088">
    <property type="entry name" value="OmpA-like"/>
    <property type="match status" value="1"/>
</dbReference>
<keyword evidence="2 4" id="KW-0472">Membrane</keyword>
<feature type="domain" description="OmpA-like" evidence="5">
    <location>
        <begin position="190"/>
        <end position="322"/>
    </location>
</feature>
<dbReference type="PRINTS" id="PR01021">
    <property type="entry name" value="OMPADOMAIN"/>
</dbReference>
<protein>
    <submittedName>
        <fullName evidence="6">OmpA family protein</fullName>
    </submittedName>
</protein>
<keyword evidence="7" id="KW-1185">Reference proteome</keyword>
<dbReference type="HOGENOM" id="CLU_074304_0_0_6"/>
<name>C8NB86_CARH6</name>
<dbReference type="InterPro" id="IPR006664">
    <property type="entry name" value="OMP_bac"/>
</dbReference>
<dbReference type="InterPro" id="IPR006665">
    <property type="entry name" value="OmpA-like"/>
</dbReference>
<evidence type="ECO:0000313" key="7">
    <source>
        <dbReference type="Proteomes" id="UP000004870"/>
    </source>
</evidence>